<feature type="region of interest" description="Disordered" evidence="5">
    <location>
        <begin position="472"/>
        <end position="530"/>
    </location>
</feature>
<dbReference type="GO" id="GO:0019441">
    <property type="term" value="P:L-tryptophan catabolic process to kynurenine"/>
    <property type="evidence" value="ECO:0007669"/>
    <property type="project" value="InterPro"/>
</dbReference>
<keyword evidence="3" id="KW-0804">Transcription</keyword>
<evidence type="ECO:0000259" key="6">
    <source>
        <dbReference type="PROSITE" id="PS50118"/>
    </source>
</evidence>
<dbReference type="InterPro" id="IPR009071">
    <property type="entry name" value="HMG_box_dom"/>
</dbReference>
<accession>A0A9W8K4R3</accession>
<dbReference type="Gene3D" id="3.50.30.50">
    <property type="entry name" value="Putative cyclase"/>
    <property type="match status" value="2"/>
</dbReference>
<feature type="compositionally biased region" description="Basic residues" evidence="5">
    <location>
        <begin position="486"/>
        <end position="498"/>
    </location>
</feature>
<gene>
    <name evidence="7" type="ORF">NLJ89_g3421</name>
</gene>
<evidence type="ECO:0000313" key="7">
    <source>
        <dbReference type="EMBL" id="KAJ3512608.1"/>
    </source>
</evidence>
<dbReference type="Pfam" id="PF04199">
    <property type="entry name" value="Cyclase"/>
    <property type="match status" value="1"/>
</dbReference>
<evidence type="ECO:0000256" key="1">
    <source>
        <dbReference type="ARBA" id="ARBA00007865"/>
    </source>
</evidence>
<evidence type="ECO:0000313" key="8">
    <source>
        <dbReference type="Proteomes" id="UP001148786"/>
    </source>
</evidence>
<keyword evidence="8" id="KW-1185">Reference proteome</keyword>
<dbReference type="GO" id="GO:0005634">
    <property type="term" value="C:nucleus"/>
    <property type="evidence" value="ECO:0007669"/>
    <property type="project" value="UniProtKB-UniRule"/>
</dbReference>
<evidence type="ECO:0000256" key="3">
    <source>
        <dbReference type="ARBA" id="ARBA00023163"/>
    </source>
</evidence>
<dbReference type="PANTHER" id="PTHR10270:SF161">
    <property type="entry name" value="SEX-DETERMINING REGION Y PROTEIN"/>
    <property type="match status" value="1"/>
</dbReference>
<feature type="region of interest" description="Disordered" evidence="5">
    <location>
        <begin position="355"/>
        <end position="407"/>
    </location>
</feature>
<dbReference type="AlphaFoldDB" id="A0A9W8K4R3"/>
<sequence>MSYWKFRGTRFIGTDTLHPDETPAPDSNEGPDGIKFHQLLLGAEGVIAENLTNLVELEEELNTGRDEEIVSQIPLKLIGADGSPVRASYFTGFSYVRSRWTLGACGSIQEASVVLINMGWSWAHHGTETYLLPPYLTPEVAQELLARGVRVIGTDTLKPDETPGSDGNEGPERFRFYGSFSVLTVSSLRPEALTALEELVEALKTSEDEERRVVSLIPPKLAGAHGSRVRACAFNCPSKPVLSMRGQDGALVPSVRVRKPHDEDERHGRLEAARRCNEVILEDGKVPTTTQRGFSSILPSSSGLNLLSNMPVYRSAYLCSLVGYEHYENAAPCLEADYFTPSPISSHLSHHATYGADESQTVSPSDMQSSPSPTPASPSDTLQTPPANAKTKQSNHARHKDPNYIPRPRNAFIIFRSSFIASRHRDAAPCESQNEMSKQAAVVWNGMSAKERKPFQDRALLEKAEHLIKYPGYSYAPGGASAKGKNAGKNKSKSKQAKNQRQGGDAPSPSPLPSSPTSCGGPATPQQPFAPASAIPLQQAFLTTPYDEAAPSGAATSVKEKLDTTARPFNYSVIDSQFAGRREYPTANEALLALPSAAPLLKDDGCHTLQLSYVTPFALPISDHIRSPPVSTLPLGLALPHPDTFTSLWNPYFKRRGDSEAFDFGGLPIVGGEPAVQYAQGMDGLWYPVQYQKAPTQTAKMGLFFDYHGNITGYL</sequence>
<dbReference type="Pfam" id="PF00505">
    <property type="entry name" value="HMG_box"/>
    <property type="match status" value="1"/>
</dbReference>
<reference evidence="7" key="1">
    <citation type="submission" date="2022-07" db="EMBL/GenBank/DDBJ databases">
        <title>Genome Sequence of Agrocybe chaxingu.</title>
        <authorList>
            <person name="Buettner E."/>
        </authorList>
    </citation>
    <scope>NUCLEOTIDE SEQUENCE</scope>
    <source>
        <strain evidence="7">MP-N11</strain>
    </source>
</reference>
<dbReference type="GO" id="GO:0000978">
    <property type="term" value="F:RNA polymerase II cis-regulatory region sequence-specific DNA binding"/>
    <property type="evidence" value="ECO:0007669"/>
    <property type="project" value="TreeGrafter"/>
</dbReference>
<dbReference type="PROSITE" id="PS50118">
    <property type="entry name" value="HMG_BOX_2"/>
    <property type="match status" value="1"/>
</dbReference>
<dbReference type="InterPro" id="IPR007325">
    <property type="entry name" value="KFase/CYL"/>
</dbReference>
<comment type="similarity">
    <text evidence="1">Belongs to the Cyclase 1 superfamily.</text>
</comment>
<dbReference type="GO" id="GO:0001228">
    <property type="term" value="F:DNA-binding transcription activator activity, RNA polymerase II-specific"/>
    <property type="evidence" value="ECO:0007669"/>
    <property type="project" value="TreeGrafter"/>
</dbReference>
<feature type="compositionally biased region" description="Polar residues" evidence="5">
    <location>
        <begin position="380"/>
        <end position="392"/>
    </location>
</feature>
<dbReference type="Gene3D" id="1.10.30.10">
    <property type="entry name" value="High mobility group box domain"/>
    <property type="match status" value="1"/>
</dbReference>
<keyword evidence="2 4" id="KW-0238">DNA-binding</keyword>
<feature type="domain" description="HMG box" evidence="6">
    <location>
        <begin position="405"/>
        <end position="474"/>
    </location>
</feature>
<dbReference type="GO" id="GO:0004061">
    <property type="term" value="F:arylformamidase activity"/>
    <property type="evidence" value="ECO:0007669"/>
    <property type="project" value="InterPro"/>
</dbReference>
<evidence type="ECO:0000256" key="5">
    <source>
        <dbReference type="SAM" id="MobiDB-lite"/>
    </source>
</evidence>
<name>A0A9W8K4R3_9AGAR</name>
<organism evidence="7 8">
    <name type="scientific">Agrocybe chaxingu</name>
    <dbReference type="NCBI Taxonomy" id="84603"/>
    <lineage>
        <taxon>Eukaryota</taxon>
        <taxon>Fungi</taxon>
        <taxon>Dikarya</taxon>
        <taxon>Basidiomycota</taxon>
        <taxon>Agaricomycotina</taxon>
        <taxon>Agaricomycetes</taxon>
        <taxon>Agaricomycetidae</taxon>
        <taxon>Agaricales</taxon>
        <taxon>Agaricineae</taxon>
        <taxon>Strophariaceae</taxon>
        <taxon>Agrocybe</taxon>
    </lineage>
</organism>
<dbReference type="EMBL" id="JANKHO010000246">
    <property type="protein sequence ID" value="KAJ3512608.1"/>
    <property type="molecule type" value="Genomic_DNA"/>
</dbReference>
<comment type="caution">
    <text evidence="7">The sequence shown here is derived from an EMBL/GenBank/DDBJ whole genome shotgun (WGS) entry which is preliminary data.</text>
</comment>
<dbReference type="GO" id="GO:0030154">
    <property type="term" value="P:cell differentiation"/>
    <property type="evidence" value="ECO:0007669"/>
    <property type="project" value="TreeGrafter"/>
</dbReference>
<dbReference type="SMART" id="SM00398">
    <property type="entry name" value="HMG"/>
    <property type="match status" value="1"/>
</dbReference>
<dbReference type="SUPFAM" id="SSF102198">
    <property type="entry name" value="Putative cyclase"/>
    <property type="match status" value="2"/>
</dbReference>
<keyword evidence="4" id="KW-0539">Nucleus</keyword>
<dbReference type="InterPro" id="IPR037175">
    <property type="entry name" value="KFase_sf"/>
</dbReference>
<dbReference type="SUPFAM" id="SSF47095">
    <property type="entry name" value="HMG-box"/>
    <property type="match status" value="1"/>
</dbReference>
<evidence type="ECO:0000256" key="4">
    <source>
        <dbReference type="PROSITE-ProRule" id="PRU00267"/>
    </source>
</evidence>
<dbReference type="InterPro" id="IPR050140">
    <property type="entry name" value="SRY-related_HMG-box_TF-like"/>
</dbReference>
<dbReference type="PANTHER" id="PTHR10270">
    <property type="entry name" value="SOX TRANSCRIPTION FACTOR"/>
    <property type="match status" value="1"/>
</dbReference>
<feature type="DNA-binding region" description="HMG box" evidence="4">
    <location>
        <begin position="405"/>
        <end position="474"/>
    </location>
</feature>
<dbReference type="CDD" id="cd01389">
    <property type="entry name" value="HMG-box_ROX1-like"/>
    <property type="match status" value="1"/>
</dbReference>
<dbReference type="Proteomes" id="UP001148786">
    <property type="component" value="Unassembled WGS sequence"/>
</dbReference>
<dbReference type="InterPro" id="IPR036910">
    <property type="entry name" value="HMG_box_dom_sf"/>
</dbReference>
<dbReference type="OrthoDB" id="6247875at2759"/>
<proteinExistence type="inferred from homology"/>
<protein>
    <recommendedName>
        <fullName evidence="6">HMG box domain-containing protein</fullName>
    </recommendedName>
</protein>
<evidence type="ECO:0000256" key="2">
    <source>
        <dbReference type="ARBA" id="ARBA00023125"/>
    </source>
</evidence>
<feature type="compositionally biased region" description="Polar residues" evidence="5">
    <location>
        <begin position="358"/>
        <end position="368"/>
    </location>
</feature>